<dbReference type="PROSITE" id="PS50297">
    <property type="entry name" value="ANK_REP_REGION"/>
    <property type="match status" value="2"/>
</dbReference>
<evidence type="ECO:0000313" key="2">
    <source>
        <dbReference type="EMBL" id="KAK4548698.1"/>
    </source>
</evidence>
<gene>
    <name evidence="2" type="ORF">RGQ29_032778</name>
</gene>
<dbReference type="EMBL" id="JAXUIC010000203">
    <property type="protein sequence ID" value="KAK4548698.1"/>
    <property type="molecule type" value="Genomic_DNA"/>
</dbReference>
<dbReference type="PANTHER" id="PTHR24121">
    <property type="entry name" value="NO MECHANORECEPTOR POTENTIAL C, ISOFORM D-RELATED"/>
    <property type="match status" value="1"/>
</dbReference>
<feature type="repeat" description="ANK" evidence="1">
    <location>
        <begin position="144"/>
        <end position="176"/>
    </location>
</feature>
<dbReference type="Gene3D" id="1.25.40.20">
    <property type="entry name" value="Ankyrin repeat-containing domain"/>
    <property type="match status" value="1"/>
</dbReference>
<sequence>MDSSDLFEANQASSQPSLIEDNIGMEPEYYNAAAKGEIGVFKGITEPLNQLLTPNRNTVLHIHLTSLIEGSEASTAFVEEILRMHPPLLWQAHVKGETPLHVAARYGLAPIVEVLIERAKSQQEDLESGVNKTVKEMLEMTNNEKDTAFHEAVRGNHLDIVKRLIQEGPDYSYSQNEAGETPFYIAVERRFKEVMHHILLKCKSPAHVGPLGRTTLHAAVIWYDQGNAYLLSIGLFH</sequence>
<dbReference type="Pfam" id="PF12796">
    <property type="entry name" value="Ank_2"/>
    <property type="match status" value="1"/>
</dbReference>
<keyword evidence="1" id="KW-0040">ANK repeat</keyword>
<dbReference type="SUPFAM" id="SSF48403">
    <property type="entry name" value="Ankyrin repeat"/>
    <property type="match status" value="1"/>
</dbReference>
<feature type="repeat" description="ANK" evidence="1">
    <location>
        <begin position="95"/>
        <end position="118"/>
    </location>
</feature>
<protein>
    <submittedName>
        <fullName evidence="2">Uncharacterized protein</fullName>
    </submittedName>
</protein>
<name>A0AAN7I624_QUERU</name>
<accession>A0AAN7I624</accession>
<dbReference type="AlphaFoldDB" id="A0AAN7I624"/>
<organism evidence="2 3">
    <name type="scientific">Quercus rubra</name>
    <name type="common">Northern red oak</name>
    <name type="synonym">Quercus borealis</name>
    <dbReference type="NCBI Taxonomy" id="3512"/>
    <lineage>
        <taxon>Eukaryota</taxon>
        <taxon>Viridiplantae</taxon>
        <taxon>Streptophyta</taxon>
        <taxon>Embryophyta</taxon>
        <taxon>Tracheophyta</taxon>
        <taxon>Spermatophyta</taxon>
        <taxon>Magnoliopsida</taxon>
        <taxon>eudicotyledons</taxon>
        <taxon>Gunneridae</taxon>
        <taxon>Pentapetalae</taxon>
        <taxon>rosids</taxon>
        <taxon>fabids</taxon>
        <taxon>Fagales</taxon>
        <taxon>Fagaceae</taxon>
        <taxon>Quercus</taxon>
    </lineage>
</organism>
<dbReference type="SMART" id="SM00248">
    <property type="entry name" value="ANK"/>
    <property type="match status" value="3"/>
</dbReference>
<dbReference type="InterPro" id="IPR002110">
    <property type="entry name" value="Ankyrin_rpt"/>
</dbReference>
<comment type="caution">
    <text evidence="2">The sequence shown here is derived from an EMBL/GenBank/DDBJ whole genome shotgun (WGS) entry which is preliminary data.</text>
</comment>
<reference evidence="2 3" key="1">
    <citation type="journal article" date="2023" name="G3 (Bethesda)">
        <title>A haplotype-resolved chromosome-scale genome for Quercus rubra L. provides insights into the genetics of adaptive traits for red oak species.</title>
        <authorList>
            <person name="Kapoor B."/>
            <person name="Jenkins J."/>
            <person name="Schmutz J."/>
            <person name="Zhebentyayeva T."/>
            <person name="Kuelheim C."/>
            <person name="Coggeshall M."/>
            <person name="Heim C."/>
            <person name="Lasky J.R."/>
            <person name="Leites L."/>
            <person name="Islam-Faridi N."/>
            <person name="Romero-Severson J."/>
            <person name="DeLeo V.L."/>
            <person name="Lucas S.M."/>
            <person name="Lazic D."/>
            <person name="Gailing O."/>
            <person name="Carlson J."/>
            <person name="Staton M."/>
        </authorList>
    </citation>
    <scope>NUCLEOTIDE SEQUENCE [LARGE SCALE GENOMIC DNA]</scope>
    <source>
        <strain evidence="2">Pseudo-F2</strain>
    </source>
</reference>
<evidence type="ECO:0000313" key="3">
    <source>
        <dbReference type="Proteomes" id="UP001324115"/>
    </source>
</evidence>
<dbReference type="InterPro" id="IPR036770">
    <property type="entry name" value="Ankyrin_rpt-contain_sf"/>
</dbReference>
<proteinExistence type="predicted"/>
<dbReference type="PROSITE" id="PS50088">
    <property type="entry name" value="ANK_REPEAT"/>
    <property type="match status" value="2"/>
</dbReference>
<dbReference type="Proteomes" id="UP001324115">
    <property type="component" value="Unassembled WGS sequence"/>
</dbReference>
<dbReference type="PANTHER" id="PTHR24121:SF22">
    <property type="entry name" value="PROTEIN ACCELERATED CELL DEATH 6-LIKE"/>
    <property type="match status" value="1"/>
</dbReference>
<keyword evidence="3" id="KW-1185">Reference proteome</keyword>
<evidence type="ECO:0000256" key="1">
    <source>
        <dbReference type="PROSITE-ProRule" id="PRU00023"/>
    </source>
</evidence>